<keyword evidence="2" id="KW-1185">Reference proteome</keyword>
<dbReference type="Proteomes" id="UP000215914">
    <property type="component" value="Unassembled WGS sequence"/>
</dbReference>
<accession>A0A9K3JKL2</accession>
<dbReference type="EMBL" id="MNCJ02000318">
    <property type="protein sequence ID" value="KAF5816115.1"/>
    <property type="molecule type" value="Genomic_DNA"/>
</dbReference>
<gene>
    <name evidence="1" type="ORF">HanXRQr2_Chr03g0130771</name>
</gene>
<dbReference type="AlphaFoldDB" id="A0A9K3JKL2"/>
<name>A0A9K3JKL2_HELAN</name>
<organism evidence="1 2">
    <name type="scientific">Helianthus annuus</name>
    <name type="common">Common sunflower</name>
    <dbReference type="NCBI Taxonomy" id="4232"/>
    <lineage>
        <taxon>Eukaryota</taxon>
        <taxon>Viridiplantae</taxon>
        <taxon>Streptophyta</taxon>
        <taxon>Embryophyta</taxon>
        <taxon>Tracheophyta</taxon>
        <taxon>Spermatophyta</taxon>
        <taxon>Magnoliopsida</taxon>
        <taxon>eudicotyledons</taxon>
        <taxon>Gunneridae</taxon>
        <taxon>Pentapetalae</taxon>
        <taxon>asterids</taxon>
        <taxon>campanulids</taxon>
        <taxon>Asterales</taxon>
        <taxon>Asteraceae</taxon>
        <taxon>Asteroideae</taxon>
        <taxon>Heliantheae alliance</taxon>
        <taxon>Heliantheae</taxon>
        <taxon>Helianthus</taxon>
    </lineage>
</organism>
<dbReference type="Gramene" id="mRNA:HanXRQr2_Chr03g0130771">
    <property type="protein sequence ID" value="mRNA:HanXRQr2_Chr03g0130771"/>
    <property type="gene ID" value="HanXRQr2_Chr03g0130771"/>
</dbReference>
<reference evidence="1" key="1">
    <citation type="journal article" date="2017" name="Nature">
        <title>The sunflower genome provides insights into oil metabolism, flowering and Asterid evolution.</title>
        <authorList>
            <person name="Badouin H."/>
            <person name="Gouzy J."/>
            <person name="Grassa C.J."/>
            <person name="Murat F."/>
            <person name="Staton S.E."/>
            <person name="Cottret L."/>
            <person name="Lelandais-Briere C."/>
            <person name="Owens G.L."/>
            <person name="Carrere S."/>
            <person name="Mayjonade B."/>
            <person name="Legrand L."/>
            <person name="Gill N."/>
            <person name="Kane N.C."/>
            <person name="Bowers J.E."/>
            <person name="Hubner S."/>
            <person name="Bellec A."/>
            <person name="Berard A."/>
            <person name="Berges H."/>
            <person name="Blanchet N."/>
            <person name="Boniface M.C."/>
            <person name="Brunel D."/>
            <person name="Catrice O."/>
            <person name="Chaidir N."/>
            <person name="Claudel C."/>
            <person name="Donnadieu C."/>
            <person name="Faraut T."/>
            <person name="Fievet G."/>
            <person name="Helmstetter N."/>
            <person name="King M."/>
            <person name="Knapp S.J."/>
            <person name="Lai Z."/>
            <person name="Le Paslier M.C."/>
            <person name="Lippi Y."/>
            <person name="Lorenzon L."/>
            <person name="Mandel J.R."/>
            <person name="Marage G."/>
            <person name="Marchand G."/>
            <person name="Marquand E."/>
            <person name="Bret-Mestries E."/>
            <person name="Morien E."/>
            <person name="Nambeesan S."/>
            <person name="Nguyen T."/>
            <person name="Pegot-Espagnet P."/>
            <person name="Pouilly N."/>
            <person name="Raftis F."/>
            <person name="Sallet E."/>
            <person name="Schiex T."/>
            <person name="Thomas J."/>
            <person name="Vandecasteele C."/>
            <person name="Vares D."/>
            <person name="Vear F."/>
            <person name="Vautrin S."/>
            <person name="Crespi M."/>
            <person name="Mangin B."/>
            <person name="Burke J.M."/>
            <person name="Salse J."/>
            <person name="Munos S."/>
            <person name="Vincourt P."/>
            <person name="Rieseberg L.H."/>
            <person name="Langlade N.B."/>
        </authorList>
    </citation>
    <scope>NUCLEOTIDE SEQUENCE</scope>
    <source>
        <tissue evidence="1">Leaves</tissue>
    </source>
</reference>
<evidence type="ECO:0000313" key="1">
    <source>
        <dbReference type="EMBL" id="KAF5816115.1"/>
    </source>
</evidence>
<proteinExistence type="predicted"/>
<protein>
    <submittedName>
        <fullName evidence="1">Uncharacterized protein</fullName>
    </submittedName>
</protein>
<evidence type="ECO:0000313" key="2">
    <source>
        <dbReference type="Proteomes" id="UP000215914"/>
    </source>
</evidence>
<sequence length="74" mass="8302">MDRVFLYKGFLSDEECEHLISLDIYCLDADSTLFDAALLAAAAAFSHYLPNGHLVLIYESKGLFCINAKNNKEE</sequence>
<reference evidence="1" key="2">
    <citation type="submission" date="2020-06" db="EMBL/GenBank/DDBJ databases">
        <title>Helianthus annuus Genome sequencing and assembly Release 2.</title>
        <authorList>
            <person name="Gouzy J."/>
            <person name="Langlade N."/>
            <person name="Munos S."/>
        </authorList>
    </citation>
    <scope>NUCLEOTIDE SEQUENCE</scope>
    <source>
        <tissue evidence="1">Leaves</tissue>
    </source>
</reference>
<comment type="caution">
    <text evidence="1">The sequence shown here is derived from an EMBL/GenBank/DDBJ whole genome shotgun (WGS) entry which is preliminary data.</text>
</comment>